<comment type="caution">
    <text evidence="13">The sequence shown here is derived from an EMBL/GenBank/DDBJ whole genome shotgun (WGS) entry which is preliminary data.</text>
</comment>
<evidence type="ECO:0000256" key="3">
    <source>
        <dbReference type="ARBA" id="ARBA00022692"/>
    </source>
</evidence>
<sequence>MKKGKSETPYVVNNASERGSKTSQVRGFTTYKETPYVVNNACERGSKTSQVREFAIYKETSGVTYKTSKRGRQARIMDHPNLCRFVGACIKVPNVCILMEYCCKGSLNDVLMNDEVPLSWSFRFSFATDIAKGMQYLHNHRIIHGRLTSNNCVLDDRWACKITDYGLSTLRSCHHEDEEIVQTEFLKTKVYLPPEANGDPAYTRQESDVYSYSIILVEIATRNGPYGDEDPSSVSDSWKPSIPNLEKNYESDECPCPGEYCNLISMCWNRFPEERPSFDFVKNRLRKINPNKQSPVDLMMSMMEKYSKHLESIVAERTRELVIEKQKTDRLLYSMLPQAVADKLRVGHPVEAENFDICTIYFSDIVGFTAICSQSTALQVVALLNKLYTTFDGIIEKYMVYKVETIDMVVSGVPQPTPTHAKEIANMAIDIIADCKVFKIPHLSDLSLKIRVGLHSGPVCAGVVGLKMPRYCLFGDT</sequence>
<dbReference type="InterPro" id="IPR000719">
    <property type="entry name" value="Prot_kinase_dom"/>
</dbReference>
<dbReference type="InterPro" id="IPR001054">
    <property type="entry name" value="A/G_cyclase"/>
</dbReference>
<dbReference type="Pfam" id="PF07714">
    <property type="entry name" value="PK_Tyr_Ser-Thr"/>
    <property type="match status" value="1"/>
</dbReference>
<dbReference type="Gene3D" id="1.10.510.10">
    <property type="entry name" value="Transferase(Phosphotransferase) domain 1"/>
    <property type="match status" value="1"/>
</dbReference>
<dbReference type="InterPro" id="IPR011009">
    <property type="entry name" value="Kinase-like_dom_sf"/>
</dbReference>
<dbReference type="Gene3D" id="6.10.250.780">
    <property type="match status" value="1"/>
</dbReference>
<dbReference type="PROSITE" id="PS50125">
    <property type="entry name" value="GUANYLATE_CYCLASE_2"/>
    <property type="match status" value="1"/>
</dbReference>
<dbReference type="SUPFAM" id="SSF55073">
    <property type="entry name" value="Nucleotide cyclase"/>
    <property type="match status" value="1"/>
</dbReference>
<evidence type="ECO:0000256" key="2">
    <source>
        <dbReference type="ARBA" id="ARBA00012202"/>
    </source>
</evidence>
<accession>A0ABQ9EKW1</accession>
<keyword evidence="14" id="KW-1185">Reference proteome</keyword>
<feature type="domain" description="Guanylate cyclase" evidence="12">
    <location>
        <begin position="359"/>
        <end position="477"/>
    </location>
</feature>
<dbReference type="InterPro" id="IPR001245">
    <property type="entry name" value="Ser-Thr/Tyr_kinase_cat_dom"/>
</dbReference>
<dbReference type="PANTHER" id="PTHR11920">
    <property type="entry name" value="GUANYLYL CYCLASE"/>
    <property type="match status" value="1"/>
</dbReference>
<keyword evidence="9" id="KW-0141">cGMP biosynthesis</keyword>
<dbReference type="PRINTS" id="PR00109">
    <property type="entry name" value="TYRKINASE"/>
</dbReference>
<evidence type="ECO:0000256" key="6">
    <source>
        <dbReference type="ARBA" id="ARBA00022989"/>
    </source>
</evidence>
<dbReference type="InterPro" id="IPR050401">
    <property type="entry name" value="Cyclic_nucleotide_synthase"/>
</dbReference>
<feature type="non-terminal residue" evidence="13">
    <location>
        <position position="477"/>
    </location>
</feature>
<dbReference type="Pfam" id="PF07701">
    <property type="entry name" value="HNOBA"/>
    <property type="match status" value="1"/>
</dbReference>
<keyword evidence="8" id="KW-0456">Lyase</keyword>
<keyword evidence="6" id="KW-1133">Transmembrane helix</keyword>
<dbReference type="SMART" id="SM00044">
    <property type="entry name" value="CYCc"/>
    <property type="match status" value="1"/>
</dbReference>
<keyword evidence="7" id="KW-0472">Membrane</keyword>
<evidence type="ECO:0000256" key="9">
    <source>
        <dbReference type="ARBA" id="ARBA00023293"/>
    </source>
</evidence>
<evidence type="ECO:0000313" key="14">
    <source>
        <dbReference type="Proteomes" id="UP001217089"/>
    </source>
</evidence>
<proteinExistence type="predicted"/>
<dbReference type="InterPro" id="IPR029787">
    <property type="entry name" value="Nucleotide_cyclase"/>
</dbReference>
<evidence type="ECO:0000259" key="11">
    <source>
        <dbReference type="PROSITE" id="PS50011"/>
    </source>
</evidence>
<evidence type="ECO:0000256" key="4">
    <source>
        <dbReference type="ARBA" id="ARBA00022729"/>
    </source>
</evidence>
<evidence type="ECO:0000313" key="13">
    <source>
        <dbReference type="EMBL" id="KAJ8305899.1"/>
    </source>
</evidence>
<dbReference type="CDD" id="cd07302">
    <property type="entry name" value="CHD"/>
    <property type="match status" value="1"/>
</dbReference>
<dbReference type="SUPFAM" id="SSF56112">
    <property type="entry name" value="Protein kinase-like (PK-like)"/>
    <property type="match status" value="1"/>
</dbReference>
<feature type="compositionally biased region" description="Polar residues" evidence="10">
    <location>
        <begin position="11"/>
        <end position="23"/>
    </location>
</feature>
<keyword evidence="4" id="KW-0732">Signal</keyword>
<name>A0ABQ9EKW1_TEGGR</name>
<organism evidence="13 14">
    <name type="scientific">Tegillarca granosa</name>
    <name type="common">Malaysian cockle</name>
    <name type="synonym">Anadara granosa</name>
    <dbReference type="NCBI Taxonomy" id="220873"/>
    <lineage>
        <taxon>Eukaryota</taxon>
        <taxon>Metazoa</taxon>
        <taxon>Spiralia</taxon>
        <taxon>Lophotrochozoa</taxon>
        <taxon>Mollusca</taxon>
        <taxon>Bivalvia</taxon>
        <taxon>Autobranchia</taxon>
        <taxon>Pteriomorphia</taxon>
        <taxon>Arcoida</taxon>
        <taxon>Arcoidea</taxon>
        <taxon>Arcidae</taxon>
        <taxon>Tegillarca</taxon>
    </lineage>
</organism>
<evidence type="ECO:0000256" key="1">
    <source>
        <dbReference type="ARBA" id="ARBA00004479"/>
    </source>
</evidence>
<evidence type="ECO:0000256" key="8">
    <source>
        <dbReference type="ARBA" id="ARBA00023239"/>
    </source>
</evidence>
<dbReference type="InterPro" id="IPR011645">
    <property type="entry name" value="HNOB_dom_associated"/>
</dbReference>
<dbReference type="Gene3D" id="3.30.70.1230">
    <property type="entry name" value="Nucleotide cyclase"/>
    <property type="match status" value="1"/>
</dbReference>
<keyword evidence="3" id="KW-0812">Transmembrane</keyword>
<dbReference type="Proteomes" id="UP001217089">
    <property type="component" value="Unassembled WGS sequence"/>
</dbReference>
<evidence type="ECO:0000256" key="10">
    <source>
        <dbReference type="SAM" id="MobiDB-lite"/>
    </source>
</evidence>
<reference evidence="13 14" key="1">
    <citation type="submission" date="2022-12" db="EMBL/GenBank/DDBJ databases">
        <title>Chromosome-level genome of Tegillarca granosa.</title>
        <authorList>
            <person name="Kim J."/>
        </authorList>
    </citation>
    <scope>NUCLEOTIDE SEQUENCE [LARGE SCALE GENOMIC DNA]</scope>
    <source>
        <strain evidence="13">Teg-2019</strain>
        <tissue evidence="13">Adductor muscle</tissue>
    </source>
</reference>
<dbReference type="PANTHER" id="PTHR11920:SF507">
    <property type="entry name" value="GUANYLATE CYCLASE"/>
    <property type="match status" value="1"/>
</dbReference>
<feature type="domain" description="Protein kinase" evidence="11">
    <location>
        <begin position="1"/>
        <end position="292"/>
    </location>
</feature>
<keyword evidence="5" id="KW-0547">Nucleotide-binding</keyword>
<evidence type="ECO:0000259" key="12">
    <source>
        <dbReference type="PROSITE" id="PS50125"/>
    </source>
</evidence>
<feature type="region of interest" description="Disordered" evidence="10">
    <location>
        <begin position="1"/>
        <end position="23"/>
    </location>
</feature>
<dbReference type="Pfam" id="PF00211">
    <property type="entry name" value="Guanylate_cyc"/>
    <property type="match status" value="1"/>
</dbReference>
<evidence type="ECO:0000256" key="5">
    <source>
        <dbReference type="ARBA" id="ARBA00022741"/>
    </source>
</evidence>
<comment type="subcellular location">
    <subcellularLocation>
        <location evidence="1">Membrane</location>
        <topology evidence="1">Single-pass type I membrane protein</topology>
    </subcellularLocation>
</comment>
<evidence type="ECO:0000256" key="7">
    <source>
        <dbReference type="ARBA" id="ARBA00023136"/>
    </source>
</evidence>
<protein>
    <recommendedName>
        <fullName evidence="2">guanylate cyclase</fullName>
        <ecNumber evidence="2">4.6.1.2</ecNumber>
    </recommendedName>
</protein>
<dbReference type="PROSITE" id="PS50011">
    <property type="entry name" value="PROTEIN_KINASE_DOM"/>
    <property type="match status" value="1"/>
</dbReference>
<gene>
    <name evidence="13" type="ORF">KUTeg_016444</name>
</gene>
<dbReference type="EC" id="4.6.1.2" evidence="2"/>
<dbReference type="EMBL" id="JARBDR010000813">
    <property type="protein sequence ID" value="KAJ8305899.1"/>
    <property type="molecule type" value="Genomic_DNA"/>
</dbReference>